<evidence type="ECO:0000313" key="2">
    <source>
        <dbReference type="Proteomes" id="UP000304953"/>
    </source>
</evidence>
<reference evidence="1" key="1">
    <citation type="submission" date="2019-04" db="EMBL/GenBank/DDBJ databases">
        <title>Microbes associate with the intestines of laboratory mice.</title>
        <authorList>
            <person name="Navarre W."/>
            <person name="Wong E."/>
            <person name="Huang K."/>
            <person name="Tropini C."/>
            <person name="Ng K."/>
            <person name="Yu B."/>
        </authorList>
    </citation>
    <scope>NUCLEOTIDE SEQUENCE</scope>
    <source>
        <strain evidence="1">NM01_1-7b</strain>
    </source>
</reference>
<proteinExistence type="predicted"/>
<organism evidence="1 2">
    <name type="scientific">Petralouisia muris</name>
    <dbReference type="NCBI Taxonomy" id="3032872"/>
    <lineage>
        <taxon>Bacteria</taxon>
        <taxon>Bacillati</taxon>
        <taxon>Bacillota</taxon>
        <taxon>Clostridia</taxon>
        <taxon>Lachnospirales</taxon>
        <taxon>Lachnospiraceae</taxon>
        <taxon>Petralouisia</taxon>
    </lineage>
</organism>
<name>A0AC61RUB0_9FIRM</name>
<gene>
    <name evidence="1" type="ORF">E5329_14980</name>
</gene>
<evidence type="ECO:0000313" key="1">
    <source>
        <dbReference type="EMBL" id="TGY95465.1"/>
    </source>
</evidence>
<accession>A0AC61RUB0</accession>
<sequence length="339" mass="39866">MDFIDEIKEFLDVQKKENGEETANTYRSKIYAFYEFVSLELREADVTYICFLNVMDKDKLLQSVEYYVKAGNLKSRAAVDIYFSVLGNFYKFLSNKYGKTNDYFQDSIKKEEFKEAFERKIKELRLRDSDTQEPIGREMAKKVLEECNKIIDGIDSEKILRKEKGVYSNYISSLIVKLVLLYGLKNEAIRKLKIKDYNDQLNDLIINNCRVHLPDGLAMQMKKYKEVRKKFLEKYEIESERLFFDDYDVDKEIDNTKMFLVLKKVMGNMQAGGVAKYAIIQLLREGIPAYIISNFTNYKEDVLDYCQEQVDAERGLSLLSEKSRILDSALRKNDLYDNM</sequence>
<dbReference type="EMBL" id="SRYA01000029">
    <property type="protein sequence ID" value="TGY95465.1"/>
    <property type="molecule type" value="Genomic_DNA"/>
</dbReference>
<dbReference type="Proteomes" id="UP000304953">
    <property type="component" value="Unassembled WGS sequence"/>
</dbReference>
<comment type="caution">
    <text evidence="1">The sequence shown here is derived from an EMBL/GenBank/DDBJ whole genome shotgun (WGS) entry which is preliminary data.</text>
</comment>
<protein>
    <submittedName>
        <fullName evidence="1">Uncharacterized protein</fullName>
    </submittedName>
</protein>
<keyword evidence="2" id="KW-1185">Reference proteome</keyword>